<evidence type="ECO:0000313" key="1">
    <source>
        <dbReference type="EMBL" id="CAL4081796.1"/>
    </source>
</evidence>
<proteinExistence type="predicted"/>
<reference evidence="1 2" key="1">
    <citation type="submission" date="2024-05" db="EMBL/GenBank/DDBJ databases">
        <authorList>
            <person name="Wallberg A."/>
        </authorList>
    </citation>
    <scope>NUCLEOTIDE SEQUENCE [LARGE SCALE GENOMIC DNA]</scope>
</reference>
<evidence type="ECO:0008006" key="3">
    <source>
        <dbReference type="Google" id="ProtNLM"/>
    </source>
</evidence>
<dbReference type="InterPro" id="IPR016187">
    <property type="entry name" value="CTDL_fold"/>
</dbReference>
<comment type="caution">
    <text evidence="1">The sequence shown here is derived from an EMBL/GenBank/DDBJ whole genome shotgun (WGS) entry which is preliminary data.</text>
</comment>
<dbReference type="AlphaFoldDB" id="A0AAV2QEN1"/>
<dbReference type="Proteomes" id="UP001497623">
    <property type="component" value="Unassembled WGS sequence"/>
</dbReference>
<evidence type="ECO:0000313" key="2">
    <source>
        <dbReference type="Proteomes" id="UP001497623"/>
    </source>
</evidence>
<name>A0AAV2QEN1_MEGNR</name>
<dbReference type="InterPro" id="IPR016186">
    <property type="entry name" value="C-type_lectin-like/link_sf"/>
</dbReference>
<dbReference type="SUPFAM" id="SSF56436">
    <property type="entry name" value="C-type lectin-like"/>
    <property type="match status" value="1"/>
</dbReference>
<protein>
    <recommendedName>
        <fullName evidence="3">Apple domain-containing protein</fullName>
    </recommendedName>
</protein>
<organism evidence="1 2">
    <name type="scientific">Meganyctiphanes norvegica</name>
    <name type="common">Northern krill</name>
    <name type="synonym">Thysanopoda norvegica</name>
    <dbReference type="NCBI Taxonomy" id="48144"/>
    <lineage>
        <taxon>Eukaryota</taxon>
        <taxon>Metazoa</taxon>
        <taxon>Ecdysozoa</taxon>
        <taxon>Arthropoda</taxon>
        <taxon>Crustacea</taxon>
        <taxon>Multicrustacea</taxon>
        <taxon>Malacostraca</taxon>
        <taxon>Eumalacostraca</taxon>
        <taxon>Eucarida</taxon>
        <taxon>Euphausiacea</taxon>
        <taxon>Euphausiidae</taxon>
        <taxon>Meganyctiphanes</taxon>
    </lineage>
</organism>
<sequence>MSNIHILSYLPLGDVMVIQNRTIQPKDVMTTLIVKSQCKCRMACWTHTKCKALSVVHSDDSQSLQCLLSSKNHAELQLDIQDNALYMERLSADYWQESDGTHYLVPSSILLGHEAAVRFCSRIPGYRLGIFKSTSEAHVLNRIYEKEKQNSDDNKRELRVNMKYESTVPLWEDGTSLKDSDIFSTYKCYVHNADNICFVLDRSLGGDATVLFRARGCERKSRFVCQSYID</sequence>
<keyword evidence="2" id="KW-1185">Reference proteome</keyword>
<gene>
    <name evidence="1" type="ORF">MNOR_LOCUS11632</name>
</gene>
<dbReference type="Gene3D" id="3.10.100.10">
    <property type="entry name" value="Mannose-Binding Protein A, subunit A"/>
    <property type="match status" value="1"/>
</dbReference>
<accession>A0AAV2QEN1</accession>
<dbReference type="EMBL" id="CAXKWB010006168">
    <property type="protein sequence ID" value="CAL4081796.1"/>
    <property type="molecule type" value="Genomic_DNA"/>
</dbReference>